<dbReference type="EMBL" id="BPLR01008497">
    <property type="protein sequence ID" value="GIY25141.1"/>
    <property type="molecule type" value="Genomic_DNA"/>
</dbReference>
<reference evidence="2 3" key="1">
    <citation type="submission" date="2021-06" db="EMBL/GenBank/DDBJ databases">
        <title>Caerostris extrusa draft genome.</title>
        <authorList>
            <person name="Kono N."/>
            <person name="Arakawa K."/>
        </authorList>
    </citation>
    <scope>NUCLEOTIDE SEQUENCE [LARGE SCALE GENOMIC DNA]</scope>
</reference>
<evidence type="ECO:0000313" key="3">
    <source>
        <dbReference type="Proteomes" id="UP001054945"/>
    </source>
</evidence>
<dbReference type="Proteomes" id="UP001054945">
    <property type="component" value="Unassembled WGS sequence"/>
</dbReference>
<comment type="caution">
    <text evidence="2">The sequence shown here is derived from an EMBL/GenBank/DDBJ whole genome shotgun (WGS) entry which is preliminary data.</text>
</comment>
<sequence>MTEEETADDYILSQAASRFGTTVKPSLECCGPADDVIVFYENLLRHKYMAVQSQASELPSFESGTNLGPTRWCTAPGSCGQGIQILSCVSIYAVPTQYLFLWVEISWLWWRCACFLHRFDRVSVLPRACTQKIRKQKYGVSPQYILCSYVSLGPAVWLIVVEWACQALVLNGMAVETADPFIIWFSALSYNTLLPGELCSLAGGDNNDPREVAERLLPRRAVDPQIGLSLILPGENEMREAHYIVRWLRIEGLNVLEEQHVGKSNFLIFLGPYGFLSEDAYGPLLLNE</sequence>
<dbReference type="EMBL" id="BPLR01008497">
    <property type="protein sequence ID" value="GIY25167.1"/>
    <property type="molecule type" value="Genomic_DNA"/>
</dbReference>
<organism evidence="2 3">
    <name type="scientific">Caerostris extrusa</name>
    <name type="common">Bark spider</name>
    <name type="synonym">Caerostris bankana</name>
    <dbReference type="NCBI Taxonomy" id="172846"/>
    <lineage>
        <taxon>Eukaryota</taxon>
        <taxon>Metazoa</taxon>
        <taxon>Ecdysozoa</taxon>
        <taxon>Arthropoda</taxon>
        <taxon>Chelicerata</taxon>
        <taxon>Arachnida</taxon>
        <taxon>Araneae</taxon>
        <taxon>Araneomorphae</taxon>
        <taxon>Entelegynae</taxon>
        <taxon>Araneoidea</taxon>
        <taxon>Araneidae</taxon>
        <taxon>Caerostris</taxon>
    </lineage>
</organism>
<evidence type="ECO:0000313" key="1">
    <source>
        <dbReference type="EMBL" id="GIY25141.1"/>
    </source>
</evidence>
<dbReference type="AlphaFoldDB" id="A0AAV4RYG9"/>
<gene>
    <name evidence="1" type="ORF">CEXT_193001</name>
    <name evidence="2" type="ORF">CEXT_193131</name>
</gene>
<proteinExistence type="predicted"/>
<accession>A0AAV4RYG9</accession>
<keyword evidence="3" id="KW-1185">Reference proteome</keyword>
<protein>
    <submittedName>
        <fullName evidence="2">Uncharacterized protein</fullName>
    </submittedName>
</protein>
<evidence type="ECO:0000313" key="2">
    <source>
        <dbReference type="EMBL" id="GIY25167.1"/>
    </source>
</evidence>
<name>A0AAV4RYG9_CAEEX</name>